<dbReference type="InterPro" id="IPR020843">
    <property type="entry name" value="ER"/>
</dbReference>
<dbReference type="InterPro" id="IPR013154">
    <property type="entry name" value="ADH-like_N"/>
</dbReference>
<evidence type="ECO:0000256" key="2">
    <source>
        <dbReference type="ARBA" id="ARBA00023002"/>
    </source>
</evidence>
<organism evidence="4 5">
    <name type="scientific">Fusarium albosuccineum</name>
    <dbReference type="NCBI Taxonomy" id="1237068"/>
    <lineage>
        <taxon>Eukaryota</taxon>
        <taxon>Fungi</taxon>
        <taxon>Dikarya</taxon>
        <taxon>Ascomycota</taxon>
        <taxon>Pezizomycotina</taxon>
        <taxon>Sordariomycetes</taxon>
        <taxon>Hypocreomycetidae</taxon>
        <taxon>Hypocreales</taxon>
        <taxon>Nectriaceae</taxon>
        <taxon>Fusarium</taxon>
        <taxon>Fusarium decemcellulare species complex</taxon>
    </lineage>
</organism>
<dbReference type="SMART" id="SM00829">
    <property type="entry name" value="PKS_ER"/>
    <property type="match status" value="1"/>
</dbReference>
<protein>
    <submittedName>
        <fullName evidence="4">Zinc-binding alcohol dehydrogenase domain-containing cipB</fullName>
    </submittedName>
</protein>
<name>A0A8H4P410_9HYPO</name>
<dbReference type="InterPro" id="IPR011032">
    <property type="entry name" value="GroES-like_sf"/>
</dbReference>
<proteinExistence type="inferred from homology"/>
<gene>
    <name evidence="4" type="ORF">FALBO_11501</name>
</gene>
<dbReference type="Proteomes" id="UP000554235">
    <property type="component" value="Unassembled WGS sequence"/>
</dbReference>
<dbReference type="InterPro" id="IPR013149">
    <property type="entry name" value="ADH-like_C"/>
</dbReference>
<dbReference type="InterPro" id="IPR047122">
    <property type="entry name" value="Trans-enoyl_RdTase-like"/>
</dbReference>
<feature type="domain" description="Enoyl reductase (ER)" evidence="3">
    <location>
        <begin position="15"/>
        <end position="341"/>
    </location>
</feature>
<dbReference type="Pfam" id="PF00107">
    <property type="entry name" value="ADH_zinc_N"/>
    <property type="match status" value="1"/>
</dbReference>
<dbReference type="InterPro" id="IPR036291">
    <property type="entry name" value="NAD(P)-bd_dom_sf"/>
</dbReference>
<evidence type="ECO:0000313" key="5">
    <source>
        <dbReference type="Proteomes" id="UP000554235"/>
    </source>
</evidence>
<evidence type="ECO:0000256" key="1">
    <source>
        <dbReference type="ARBA" id="ARBA00008072"/>
    </source>
</evidence>
<dbReference type="PANTHER" id="PTHR45348:SF2">
    <property type="entry name" value="ZINC-TYPE ALCOHOL DEHYDROGENASE-LIKE PROTEIN C2E1P3.01"/>
    <property type="match status" value="1"/>
</dbReference>
<sequence length="344" mass="36603">MSVQNTAAWVVSHKAHPFQIKPAPLGVPEENEILIRNRAIGINPIEHKIQNTDLHKETLSYPAIFGEDVAGEVVSVGPGVTKFKPGDRVAGLAAGFYTQKKEEMAYQAYLVLMTKLAVKIPEKYTFQQAAAFPLAVGTSAAALFNRDALNLQLPTHPARESTGKVVLVWGGASAVGCSAIQLAVSAGYEVLTTASPKNFDLVKRLGASHVFDYKSLTVVADLLKATEGKESAGVFDCVGFDAAPLVQEFAHKVNGVKFISCTVPGWPEPPAGVTLKHVFSLSILQTHVAKAIWDDYLPDAIEAGTFVPAPVPLDFGSGLESLQGAVDFLGEKGVSARKVVVSLD</sequence>
<dbReference type="OrthoDB" id="48317at2759"/>
<dbReference type="SUPFAM" id="SSF51735">
    <property type="entry name" value="NAD(P)-binding Rossmann-fold domains"/>
    <property type="match status" value="1"/>
</dbReference>
<accession>A0A8H4P410</accession>
<dbReference type="Pfam" id="PF08240">
    <property type="entry name" value="ADH_N"/>
    <property type="match status" value="1"/>
</dbReference>
<dbReference type="SUPFAM" id="SSF50129">
    <property type="entry name" value="GroES-like"/>
    <property type="match status" value="1"/>
</dbReference>
<dbReference type="EMBL" id="JAADYS010001668">
    <property type="protein sequence ID" value="KAF4461699.1"/>
    <property type="molecule type" value="Genomic_DNA"/>
</dbReference>
<dbReference type="PANTHER" id="PTHR45348">
    <property type="entry name" value="HYPOTHETICAL OXIDOREDUCTASE (EUROFUNG)"/>
    <property type="match status" value="1"/>
</dbReference>
<keyword evidence="2" id="KW-0560">Oxidoreductase</keyword>
<reference evidence="4 5" key="1">
    <citation type="submission" date="2020-01" db="EMBL/GenBank/DDBJ databases">
        <title>Identification and distribution of gene clusters putatively required for synthesis of sphingolipid metabolism inhibitors in phylogenetically diverse species of the filamentous fungus Fusarium.</title>
        <authorList>
            <person name="Kim H.-S."/>
            <person name="Busman M."/>
            <person name="Brown D.W."/>
            <person name="Divon H."/>
            <person name="Uhlig S."/>
            <person name="Proctor R.H."/>
        </authorList>
    </citation>
    <scope>NUCLEOTIDE SEQUENCE [LARGE SCALE GENOMIC DNA]</scope>
    <source>
        <strain evidence="4 5">NRRL 20459</strain>
    </source>
</reference>
<evidence type="ECO:0000313" key="4">
    <source>
        <dbReference type="EMBL" id="KAF4461699.1"/>
    </source>
</evidence>
<comment type="caution">
    <text evidence="4">The sequence shown here is derived from an EMBL/GenBank/DDBJ whole genome shotgun (WGS) entry which is preliminary data.</text>
</comment>
<evidence type="ECO:0000259" key="3">
    <source>
        <dbReference type="SMART" id="SM00829"/>
    </source>
</evidence>
<dbReference type="AlphaFoldDB" id="A0A8H4P410"/>
<dbReference type="Gene3D" id="3.90.180.10">
    <property type="entry name" value="Medium-chain alcohol dehydrogenases, catalytic domain"/>
    <property type="match status" value="1"/>
</dbReference>
<dbReference type="CDD" id="cd08249">
    <property type="entry name" value="enoyl_reductase_like"/>
    <property type="match status" value="1"/>
</dbReference>
<keyword evidence="5" id="KW-1185">Reference proteome</keyword>
<dbReference type="Gene3D" id="3.40.50.720">
    <property type="entry name" value="NAD(P)-binding Rossmann-like Domain"/>
    <property type="match status" value="1"/>
</dbReference>
<dbReference type="GO" id="GO:0016651">
    <property type="term" value="F:oxidoreductase activity, acting on NAD(P)H"/>
    <property type="evidence" value="ECO:0007669"/>
    <property type="project" value="InterPro"/>
</dbReference>
<comment type="similarity">
    <text evidence="1">Belongs to the zinc-containing alcohol dehydrogenase family.</text>
</comment>